<protein>
    <recommendedName>
        <fullName evidence="4">SGNH/GDSL hydrolase family protein</fullName>
    </recommendedName>
</protein>
<dbReference type="SUPFAM" id="SSF52266">
    <property type="entry name" value="SGNH hydrolase"/>
    <property type="match status" value="1"/>
</dbReference>
<evidence type="ECO:0000313" key="3">
    <source>
        <dbReference type="Proteomes" id="UP000886883"/>
    </source>
</evidence>
<feature type="compositionally biased region" description="Basic and acidic residues" evidence="1">
    <location>
        <begin position="319"/>
        <end position="334"/>
    </location>
</feature>
<evidence type="ECO:0000256" key="1">
    <source>
        <dbReference type="SAM" id="MobiDB-lite"/>
    </source>
</evidence>
<dbReference type="Proteomes" id="UP000886883">
    <property type="component" value="Unassembled WGS sequence"/>
</dbReference>
<accession>A0A9D2MV31</accession>
<evidence type="ECO:0000313" key="2">
    <source>
        <dbReference type="EMBL" id="HJB92200.1"/>
    </source>
</evidence>
<dbReference type="EMBL" id="DWXE01000044">
    <property type="protein sequence ID" value="HJB92200.1"/>
    <property type="molecule type" value="Genomic_DNA"/>
</dbReference>
<feature type="region of interest" description="Disordered" evidence="1">
    <location>
        <begin position="319"/>
        <end position="341"/>
    </location>
</feature>
<gene>
    <name evidence="2" type="ORF">H9763_12155</name>
</gene>
<reference evidence="2" key="1">
    <citation type="journal article" date="2021" name="PeerJ">
        <title>Extensive microbial diversity within the chicken gut microbiome revealed by metagenomics and culture.</title>
        <authorList>
            <person name="Gilroy R."/>
            <person name="Ravi A."/>
            <person name="Getino M."/>
            <person name="Pursley I."/>
            <person name="Horton D.L."/>
            <person name="Alikhan N.F."/>
            <person name="Baker D."/>
            <person name="Gharbi K."/>
            <person name="Hall N."/>
            <person name="Watson M."/>
            <person name="Adriaenssens E.M."/>
            <person name="Foster-Nyarko E."/>
            <person name="Jarju S."/>
            <person name="Secka A."/>
            <person name="Antonio M."/>
            <person name="Oren A."/>
            <person name="Chaudhuri R.R."/>
            <person name="La Ragione R."/>
            <person name="Hildebrand F."/>
            <person name="Pallen M.J."/>
        </authorList>
    </citation>
    <scope>NUCLEOTIDE SEQUENCE</scope>
    <source>
        <strain evidence="2">USAMLcec3-2134</strain>
    </source>
</reference>
<name>A0A9D2MV31_9FIRM</name>
<comment type="caution">
    <text evidence="2">The sequence shown here is derived from an EMBL/GenBank/DDBJ whole genome shotgun (WGS) entry which is preliminary data.</text>
</comment>
<dbReference type="AlphaFoldDB" id="A0A9D2MV31"/>
<reference evidence="2" key="2">
    <citation type="submission" date="2021-04" db="EMBL/GenBank/DDBJ databases">
        <authorList>
            <person name="Gilroy R."/>
        </authorList>
    </citation>
    <scope>NUCLEOTIDE SEQUENCE</scope>
    <source>
        <strain evidence="2">USAMLcec3-2134</strain>
    </source>
</reference>
<evidence type="ECO:0008006" key="4">
    <source>
        <dbReference type="Google" id="ProtNLM"/>
    </source>
</evidence>
<sequence length="341" mass="39944">MKVRSLKKGIRLLCFLGLAAFVLYLADCVLCVKSPHGVDQMRYLYAQPRNKIDVLFLGTSHIHCNVDTQILWDEYGMAAYLCTGAEQPMWNSYYGLKEALKTQKPRLVVLDVFAPARFYDDYQEKWLGENLDGMKRSLNKLEAVWASAPSERTEFFLGYPRYHDRYDKLTGEDFRNFFWNRGEMARWKGYTPLTNHAELTEPDMSHVTQSRPMTEKSRLYFDKIVELTRKEGIDLALVSAPYLLEEEDQEVYNFLKELAEEEGLLFLDSNTTENYRRMGLDFSLDYADHAHLNEGGSAKFTGFLGDWLRENYEIPDRRQEKGYDSWKNQIRREEAEQDDAE</sequence>
<organism evidence="2 3">
    <name type="scientific">Candidatus Eisenbergiella merdigallinarum</name>
    <dbReference type="NCBI Taxonomy" id="2838552"/>
    <lineage>
        <taxon>Bacteria</taxon>
        <taxon>Bacillati</taxon>
        <taxon>Bacillota</taxon>
        <taxon>Clostridia</taxon>
        <taxon>Lachnospirales</taxon>
        <taxon>Lachnospiraceae</taxon>
        <taxon>Eisenbergiella</taxon>
    </lineage>
</organism>
<proteinExistence type="predicted"/>